<reference evidence="7 8" key="1">
    <citation type="submission" date="2024-02" db="EMBL/GenBank/DDBJ databases">
        <authorList>
            <person name="Daric V."/>
            <person name="Darras S."/>
        </authorList>
    </citation>
    <scope>NUCLEOTIDE SEQUENCE [LARGE SCALE GENOMIC DNA]</scope>
</reference>
<sequence>MYQELKPGGSRSSRDGKAPAKISSEMLRRSLGSELQLDNHDVRSHGWYHGRLPRNIAEELLRQDGDFLVRESLSNAGENVLTMMWQDTVLHFKINKVILQPSASYSKLQYGFERDSFDSIPALIMFHIGSSAPISDVSGAIIKRPVNRKLPLSYSDSQHSKLEANVLGNKSISESIVANQRNNPFPALENQQSFMSRPLSQVELNVINHSKVVDRVGSDPLLNTAKRISSETDDTLGALPKIKKSSQQNSVAVVPPKPSRVPSFRRPVIRHAEHNPPENLQYNSLKNSRVNMSVSEGMVSPRSKAFPDARTLGATTSPRSVTSLLGASNEAHPQTSPLSKTSVFKPLLYSSSLLPDQNKPVEGPIMLEIKNFLVGNDPFKLARHMTAIDCEICKINDLGLEELLLPNGGQLRKDIMERYQCLSFWVALCVLRSGVNLQEKVDVLNVFIQVANELVHSVGNLFGFSAIMHGLMCPQLSALSELWDTLQKRYTNNAVTLHKKLYPLMRMLDEGKAHFNLELVCIPHLLPVLRYLENPLTGIPHSSPSKLSNFSQSPSSKVETDYTLKPSVDNALWWQNLPDDSFDTLLAQLSLAREIMKSCLIFRKNSTNKLRDVDKKMKFHEMFTTDFQLRLMWGYKGVDSPKKERYEKFDKVITLMAKRITS</sequence>
<evidence type="ECO:0000256" key="4">
    <source>
        <dbReference type="SAM" id="MobiDB-lite"/>
    </source>
</evidence>
<evidence type="ECO:0000256" key="1">
    <source>
        <dbReference type="ARBA" id="ARBA00022999"/>
    </source>
</evidence>
<dbReference type="PANTHER" id="PTHR14247:SF8">
    <property type="entry name" value="RAS-GEF DOMAIN-CONTAINING PROTEIN"/>
    <property type="match status" value="1"/>
</dbReference>
<dbReference type="PROSITE" id="PS50009">
    <property type="entry name" value="RASGEF_CAT"/>
    <property type="match status" value="1"/>
</dbReference>
<dbReference type="EMBL" id="CAWYQH010000013">
    <property type="protein sequence ID" value="CAK8675154.1"/>
    <property type="molecule type" value="Genomic_DNA"/>
</dbReference>
<gene>
    <name evidence="7" type="ORF">CVLEPA_LOCUS4765</name>
</gene>
<dbReference type="InterPro" id="IPR036964">
    <property type="entry name" value="RASGEF_cat_dom_sf"/>
</dbReference>
<dbReference type="Pfam" id="PF00017">
    <property type="entry name" value="SH2"/>
    <property type="match status" value="1"/>
</dbReference>
<dbReference type="InterPro" id="IPR000980">
    <property type="entry name" value="SH2"/>
</dbReference>
<dbReference type="Gene3D" id="1.10.840.10">
    <property type="entry name" value="Ras guanine-nucleotide exchange factors catalytic domain"/>
    <property type="match status" value="1"/>
</dbReference>
<dbReference type="Proteomes" id="UP001642483">
    <property type="component" value="Unassembled WGS sequence"/>
</dbReference>
<feature type="domain" description="Ras-GEF" evidence="6">
    <location>
        <begin position="377"/>
        <end position="611"/>
    </location>
</feature>
<dbReference type="InterPro" id="IPR051853">
    <property type="entry name" value="SH2-Ras-GEF_adapter"/>
</dbReference>
<keyword evidence="8" id="KW-1185">Reference proteome</keyword>
<dbReference type="InterPro" id="IPR023578">
    <property type="entry name" value="Ras_GEF_dom_sf"/>
</dbReference>
<keyword evidence="1 3" id="KW-0727">SH2 domain</keyword>
<dbReference type="SUPFAM" id="SSF55550">
    <property type="entry name" value="SH2 domain"/>
    <property type="match status" value="1"/>
</dbReference>
<proteinExistence type="predicted"/>
<dbReference type="Pfam" id="PF00617">
    <property type="entry name" value="RasGEF"/>
    <property type="match status" value="1"/>
</dbReference>
<name>A0ABP0F9P0_CLALP</name>
<evidence type="ECO:0000259" key="5">
    <source>
        <dbReference type="PROSITE" id="PS50001"/>
    </source>
</evidence>
<evidence type="ECO:0000256" key="2">
    <source>
        <dbReference type="PROSITE-ProRule" id="PRU00168"/>
    </source>
</evidence>
<evidence type="ECO:0008006" key="9">
    <source>
        <dbReference type="Google" id="ProtNLM"/>
    </source>
</evidence>
<accession>A0ABP0F9P0</accession>
<dbReference type="PRINTS" id="PR00401">
    <property type="entry name" value="SH2DOMAIN"/>
</dbReference>
<feature type="region of interest" description="Disordered" evidence="4">
    <location>
        <begin position="1"/>
        <end position="21"/>
    </location>
</feature>
<dbReference type="CDD" id="cd10337">
    <property type="entry name" value="SH2_BCAR3"/>
    <property type="match status" value="1"/>
</dbReference>
<feature type="region of interest" description="Disordered" evidence="4">
    <location>
        <begin position="243"/>
        <end position="263"/>
    </location>
</feature>
<evidence type="ECO:0000259" key="6">
    <source>
        <dbReference type="PROSITE" id="PS50009"/>
    </source>
</evidence>
<dbReference type="SUPFAM" id="SSF48366">
    <property type="entry name" value="Ras GEF"/>
    <property type="match status" value="1"/>
</dbReference>
<dbReference type="InterPro" id="IPR036860">
    <property type="entry name" value="SH2_dom_sf"/>
</dbReference>
<evidence type="ECO:0000313" key="7">
    <source>
        <dbReference type="EMBL" id="CAK8675154.1"/>
    </source>
</evidence>
<dbReference type="SMART" id="SM00147">
    <property type="entry name" value="RasGEF"/>
    <property type="match status" value="1"/>
</dbReference>
<dbReference type="Gene3D" id="3.30.505.10">
    <property type="entry name" value="SH2 domain"/>
    <property type="match status" value="1"/>
</dbReference>
<keyword evidence="2" id="KW-0344">Guanine-nucleotide releasing factor</keyword>
<protein>
    <recommendedName>
        <fullName evidence="9">Breast cancer anti-estrogen resistance protein 3</fullName>
    </recommendedName>
</protein>
<dbReference type="SMART" id="SM00252">
    <property type="entry name" value="SH2"/>
    <property type="match status" value="1"/>
</dbReference>
<dbReference type="PROSITE" id="PS50001">
    <property type="entry name" value="SH2"/>
    <property type="match status" value="1"/>
</dbReference>
<evidence type="ECO:0000313" key="8">
    <source>
        <dbReference type="Proteomes" id="UP001642483"/>
    </source>
</evidence>
<evidence type="ECO:0000256" key="3">
    <source>
        <dbReference type="PROSITE-ProRule" id="PRU00191"/>
    </source>
</evidence>
<feature type="domain" description="SH2" evidence="5">
    <location>
        <begin position="47"/>
        <end position="146"/>
    </location>
</feature>
<comment type="caution">
    <text evidence="7">The sequence shown here is derived from an EMBL/GenBank/DDBJ whole genome shotgun (WGS) entry which is preliminary data.</text>
</comment>
<dbReference type="PANTHER" id="PTHR14247">
    <property type="entry name" value="BREAST CANCER ANTI-ESTROGEN RESISTANCE PROTEIN 3 HOMOLOG-LIKE PROTEIN"/>
    <property type="match status" value="1"/>
</dbReference>
<dbReference type="InterPro" id="IPR044102">
    <property type="entry name" value="SH2_SHEP1/BCAR3/NSP1"/>
</dbReference>
<dbReference type="InterPro" id="IPR001895">
    <property type="entry name" value="RASGEF_cat_dom"/>
</dbReference>
<organism evidence="7 8">
    <name type="scientific">Clavelina lepadiformis</name>
    <name type="common">Light-bulb sea squirt</name>
    <name type="synonym">Ascidia lepadiformis</name>
    <dbReference type="NCBI Taxonomy" id="159417"/>
    <lineage>
        <taxon>Eukaryota</taxon>
        <taxon>Metazoa</taxon>
        <taxon>Chordata</taxon>
        <taxon>Tunicata</taxon>
        <taxon>Ascidiacea</taxon>
        <taxon>Aplousobranchia</taxon>
        <taxon>Clavelinidae</taxon>
        <taxon>Clavelina</taxon>
    </lineage>
</organism>